<dbReference type="Proteomes" id="UP000288215">
    <property type="component" value="Unassembled WGS sequence"/>
</dbReference>
<sequence>MGTGRVMQLAEEGIRWRTESPELIVLDLLAKRQGTLKEEELVEMLRAMMKDISMLEINKILMNLELRGKITVSQIKKGRVISLLQPK</sequence>
<evidence type="ECO:0000313" key="1">
    <source>
        <dbReference type="EMBL" id="RWX72848.1"/>
    </source>
</evidence>
<comment type="caution">
    <text evidence="1">The sequence shown here is derived from an EMBL/GenBank/DDBJ whole genome shotgun (WGS) entry which is preliminary data.</text>
</comment>
<name>A0A3S3TR80_METS7</name>
<organism evidence="1 2">
    <name type="scientific">Methanosuratincola subterraneus</name>
    <dbReference type="NCBI Taxonomy" id="2593994"/>
    <lineage>
        <taxon>Archaea</taxon>
        <taxon>Thermoproteota</taxon>
        <taxon>Methanosuratincolia</taxon>
        <taxon>Candidatus Methanomethylicales</taxon>
        <taxon>Candidatus Methanomethylicaceae</taxon>
        <taxon>Candidatus Methanosuratincola (ex Vanwonterghem et al. 2016)</taxon>
    </lineage>
</organism>
<accession>A0A3S3TR80</accession>
<evidence type="ECO:0008006" key="3">
    <source>
        <dbReference type="Google" id="ProtNLM"/>
    </source>
</evidence>
<protein>
    <recommendedName>
        <fullName evidence="3">ArsR family transcriptional regulator</fullName>
    </recommendedName>
</protein>
<dbReference type="EMBL" id="RXGA01000003">
    <property type="protein sequence ID" value="RWX72848.1"/>
    <property type="molecule type" value="Genomic_DNA"/>
</dbReference>
<gene>
    <name evidence="1" type="ORF">Metus_0822</name>
</gene>
<proteinExistence type="predicted"/>
<dbReference type="AlphaFoldDB" id="A0A3S3TR80"/>
<reference evidence="1 2" key="1">
    <citation type="submission" date="2018-12" db="EMBL/GenBank/DDBJ databases">
        <title>The complete genome of the methanogenic archaea of the candidate phylum Verstraetearchaeota, obtained from the metagenome of underground thermal water.</title>
        <authorList>
            <person name="Kadnikov V.V."/>
            <person name="Mardanov A.V."/>
            <person name="Beletsky A.V."/>
            <person name="Karnachuk O.V."/>
            <person name="Ravin N.V."/>
        </authorList>
    </citation>
    <scope>NUCLEOTIDE SEQUENCE [LARGE SCALE GENOMIC DNA]</scope>
    <source>
        <strain evidence="1">Ch88</strain>
    </source>
</reference>
<evidence type="ECO:0000313" key="2">
    <source>
        <dbReference type="Proteomes" id="UP000288215"/>
    </source>
</evidence>